<dbReference type="Proteomes" id="UP000681317">
    <property type="component" value="Chromosome"/>
</dbReference>
<dbReference type="Pfam" id="PF02541">
    <property type="entry name" value="Ppx-GppA"/>
    <property type="match status" value="1"/>
</dbReference>
<comment type="cofactor">
    <cofactor evidence="1">
        <name>Mg(2+)</name>
        <dbReference type="ChEBI" id="CHEBI:18420"/>
    </cofactor>
</comment>
<dbReference type="SUPFAM" id="SSF109604">
    <property type="entry name" value="HD-domain/PDEase-like"/>
    <property type="match status" value="1"/>
</dbReference>
<keyword evidence="9" id="KW-0472">Membrane</keyword>
<dbReference type="PANTHER" id="PTHR30005">
    <property type="entry name" value="EXOPOLYPHOSPHATASE"/>
    <property type="match status" value="1"/>
</dbReference>
<dbReference type="CDD" id="cd24053">
    <property type="entry name" value="ASKHA_NBD_EcPPX-GppA-like"/>
    <property type="match status" value="1"/>
</dbReference>
<evidence type="ECO:0000256" key="6">
    <source>
        <dbReference type="ARBA" id="ARBA00020416"/>
    </source>
</evidence>
<evidence type="ECO:0000313" key="14">
    <source>
        <dbReference type="Proteomes" id="UP000681317"/>
    </source>
</evidence>
<dbReference type="Pfam" id="PF21447">
    <property type="entry name" value="Ppx-GppA_III"/>
    <property type="match status" value="1"/>
</dbReference>
<accession>A0ABM7Q224</accession>
<dbReference type="PANTHER" id="PTHR30005:SF14">
    <property type="entry name" value="EXOPOLYPHOSPHATASE"/>
    <property type="match status" value="1"/>
</dbReference>
<sequence>MNDTLLNNIYARPVATALPLQDGDLLAAVDLGSNSFHMVVARYVLGQLRIVDRLRDMVRLAEGLDGKGGLDPDVRNRALESLQRFGQRLRDIPPQRVRAIATNTVRQLAVPQAFLLPAETALGHAIEVVSGREEARLVYLGVAHAQPPKPGELRLVIDIGGGSTEFIIGSGLEAIERESLQAGCVASTRRFFADGKLSRKRWKQALTEVSAEFQQFAGTYRALGWNEALGSSGTNKAIGEICAAMKLTKGAVTNVALPQVRDRLLQADTIAAIDLPGLSEERKPIIAGGILILEAAFETLGLERMAVSKAALREGVLYDMLGRGGADDPREASITALMQRYGIDVAQSARVTGTALHLFDQLARAWKLNDDDRAMLARAARVHELGLAIAHSQYHVHGAYVLEHSDIAGFSQQEQRVLAALVRTHRRNIPKSAFEAIPDRLLVAAKRSAALLRIAVLLHRSHEAGDIPRLDVRAEGDALVLVLDKRWVEARPLLRADLAGEPDYIAGLGVTLRVETD</sequence>
<dbReference type="PIRSF" id="PIRSF001267">
    <property type="entry name" value="Pyrophosphatase_GppA_Ppx"/>
    <property type="match status" value="1"/>
</dbReference>
<dbReference type="EC" id="3.6.1.11" evidence="5"/>
<reference evidence="13 14" key="1">
    <citation type="submission" date="2021-03" db="EMBL/GenBank/DDBJ databases">
        <title>Complete Genome Sequences of Two Lysobacter Strains Isolated from Sea Water (Lysobacter caseinilyticus) and Soil (Lysobacter helvus) in South Korea.</title>
        <authorList>
            <person name="Watanabe Y."/>
            <person name="Arakawa K."/>
        </authorList>
    </citation>
    <scope>NUCLEOTIDE SEQUENCE [LARGE SCALE GENOMIC DNA]</scope>
    <source>
        <strain evidence="13 14">KVB24</strain>
    </source>
</reference>
<dbReference type="InterPro" id="IPR030673">
    <property type="entry name" value="PyroPPase_GppA_Ppx"/>
</dbReference>
<dbReference type="InterPro" id="IPR048950">
    <property type="entry name" value="Ppx_GppA_C"/>
</dbReference>
<dbReference type="InterPro" id="IPR043129">
    <property type="entry name" value="ATPase_NBD"/>
</dbReference>
<dbReference type="NCBIfam" id="TIGR03706">
    <property type="entry name" value="exo_poly_only"/>
    <property type="match status" value="1"/>
</dbReference>
<evidence type="ECO:0000259" key="12">
    <source>
        <dbReference type="Pfam" id="PF21447"/>
    </source>
</evidence>
<evidence type="ECO:0000256" key="3">
    <source>
        <dbReference type="ARBA" id="ARBA00007125"/>
    </source>
</evidence>
<dbReference type="InterPro" id="IPR050273">
    <property type="entry name" value="GppA/Ppx_hydrolase"/>
</dbReference>
<dbReference type="InterPro" id="IPR003695">
    <property type="entry name" value="Ppx_GppA_N"/>
</dbReference>
<dbReference type="SUPFAM" id="SSF53067">
    <property type="entry name" value="Actin-like ATPase domain"/>
    <property type="match status" value="2"/>
</dbReference>
<keyword evidence="14" id="KW-1185">Reference proteome</keyword>
<evidence type="ECO:0000256" key="10">
    <source>
        <dbReference type="ARBA" id="ARBA00047607"/>
    </source>
</evidence>
<protein>
    <recommendedName>
        <fullName evidence="6">Exopolyphosphatase</fullName>
        <ecNumber evidence="5">3.6.1.11</ecNumber>
    </recommendedName>
</protein>
<comment type="catalytic activity">
    <reaction evidence="10">
        <text>[phosphate](n) + H2O = [phosphate](n-1) + phosphate + H(+)</text>
        <dbReference type="Rhea" id="RHEA:21528"/>
        <dbReference type="Rhea" id="RHEA-COMP:9859"/>
        <dbReference type="Rhea" id="RHEA-COMP:14279"/>
        <dbReference type="ChEBI" id="CHEBI:15377"/>
        <dbReference type="ChEBI" id="CHEBI:15378"/>
        <dbReference type="ChEBI" id="CHEBI:16838"/>
        <dbReference type="ChEBI" id="CHEBI:43474"/>
        <dbReference type="EC" id="3.6.1.11"/>
    </reaction>
</comment>
<comment type="similarity">
    <text evidence="3">Belongs to the GppA/Ppx family.</text>
</comment>
<dbReference type="Gene3D" id="3.30.420.150">
    <property type="entry name" value="Exopolyphosphatase. Domain 2"/>
    <property type="match status" value="1"/>
</dbReference>
<evidence type="ECO:0000256" key="4">
    <source>
        <dbReference type="ARBA" id="ARBA00011738"/>
    </source>
</evidence>
<dbReference type="Gene3D" id="3.30.420.40">
    <property type="match status" value="1"/>
</dbReference>
<evidence type="ECO:0000256" key="5">
    <source>
        <dbReference type="ARBA" id="ARBA00012451"/>
    </source>
</evidence>
<dbReference type="InterPro" id="IPR022371">
    <property type="entry name" value="Exopolyphosphatase"/>
</dbReference>
<feature type="domain" description="Ppx/GppA phosphatase C-terminal" evidence="12">
    <location>
        <begin position="330"/>
        <end position="501"/>
    </location>
</feature>
<evidence type="ECO:0000259" key="11">
    <source>
        <dbReference type="Pfam" id="PF02541"/>
    </source>
</evidence>
<evidence type="ECO:0000256" key="1">
    <source>
        <dbReference type="ARBA" id="ARBA00001946"/>
    </source>
</evidence>
<evidence type="ECO:0000256" key="9">
    <source>
        <dbReference type="ARBA" id="ARBA00023136"/>
    </source>
</evidence>
<comment type="subunit">
    <text evidence="4">Homodimer.</text>
</comment>
<organism evidence="13 14">
    <name type="scientific">Noviluteimonas caseinilytica</name>
    <dbReference type="NCBI Taxonomy" id="2675101"/>
    <lineage>
        <taxon>Bacteria</taxon>
        <taxon>Pseudomonadati</taxon>
        <taxon>Pseudomonadota</taxon>
        <taxon>Gammaproteobacteria</taxon>
        <taxon>Lysobacterales</taxon>
        <taxon>Lysobacteraceae</taxon>
        <taxon>Noviluteimonas</taxon>
    </lineage>
</organism>
<dbReference type="Gene3D" id="1.10.3210.10">
    <property type="entry name" value="Hypothetical protein af1432"/>
    <property type="match status" value="1"/>
</dbReference>
<keyword evidence="8" id="KW-0378">Hydrolase</keyword>
<feature type="domain" description="Ppx/GppA phosphatase N-terminal" evidence="11">
    <location>
        <begin position="39"/>
        <end position="322"/>
    </location>
</feature>
<keyword evidence="7" id="KW-1003">Cell membrane</keyword>
<gene>
    <name evidence="13" type="primary">ppx</name>
    <name evidence="13" type="ORF">LYSCAS_02850</name>
</gene>
<evidence type="ECO:0000256" key="8">
    <source>
        <dbReference type="ARBA" id="ARBA00022801"/>
    </source>
</evidence>
<comment type="subcellular location">
    <subcellularLocation>
        <location evidence="2">Cell membrane</location>
        <topology evidence="2">Peripheral membrane protein</topology>
    </subcellularLocation>
</comment>
<name>A0ABM7Q224_9GAMM</name>
<evidence type="ECO:0000313" key="13">
    <source>
        <dbReference type="EMBL" id="BCT91261.1"/>
    </source>
</evidence>
<dbReference type="EMBL" id="AP024545">
    <property type="protein sequence ID" value="BCT91261.1"/>
    <property type="molecule type" value="Genomic_DNA"/>
</dbReference>
<proteinExistence type="inferred from homology"/>
<evidence type="ECO:0000256" key="7">
    <source>
        <dbReference type="ARBA" id="ARBA00022475"/>
    </source>
</evidence>
<evidence type="ECO:0000256" key="2">
    <source>
        <dbReference type="ARBA" id="ARBA00004202"/>
    </source>
</evidence>